<evidence type="ECO:0000256" key="7">
    <source>
        <dbReference type="PIRSR" id="PIRSR601088-1"/>
    </source>
</evidence>
<evidence type="ECO:0000313" key="13">
    <source>
        <dbReference type="EMBL" id="GAL22579.1"/>
    </source>
</evidence>
<dbReference type="GO" id="GO:0005975">
    <property type="term" value="P:carbohydrate metabolic process"/>
    <property type="evidence" value="ECO:0007669"/>
    <property type="project" value="InterPro"/>
</dbReference>
<dbReference type="CDD" id="cd05298">
    <property type="entry name" value="GH4_GlvA_pagL_like"/>
    <property type="match status" value="1"/>
</dbReference>
<feature type="active site" description="Proton donor" evidence="7">
    <location>
        <position position="173"/>
    </location>
</feature>
<evidence type="ECO:0000256" key="1">
    <source>
        <dbReference type="ARBA" id="ARBA00010141"/>
    </source>
</evidence>
<dbReference type="InterPro" id="IPR022616">
    <property type="entry name" value="Glyco_hydro_4_C"/>
</dbReference>
<comment type="similarity">
    <text evidence="1 11">Belongs to the glycosyl hydrolase 4 family.</text>
</comment>
<keyword evidence="9" id="KW-0170">Cobalt</keyword>
<evidence type="ECO:0000256" key="9">
    <source>
        <dbReference type="PIRSR" id="PIRSR601088-3"/>
    </source>
</evidence>
<proteinExistence type="inferred from homology"/>
<evidence type="ECO:0000256" key="2">
    <source>
        <dbReference type="ARBA" id="ARBA00022723"/>
    </source>
</evidence>
<feature type="binding site" evidence="9">
    <location>
        <position position="172"/>
    </location>
    <ligand>
        <name>Mn(2+)</name>
        <dbReference type="ChEBI" id="CHEBI:29035"/>
    </ligand>
</feature>
<protein>
    <submittedName>
        <fullName evidence="13">Maltose-6'-phosphate glucosidase</fullName>
        <ecNumber evidence="13">3.2.1.122</ecNumber>
    </submittedName>
</protein>
<feature type="binding site" evidence="9">
    <location>
        <position position="202"/>
    </location>
    <ligand>
        <name>Mn(2+)</name>
        <dbReference type="ChEBI" id="CHEBI:29035"/>
    </ligand>
</feature>
<keyword evidence="3 11" id="KW-0378">Hydrolase</keyword>
<dbReference type="SUPFAM" id="SSF51735">
    <property type="entry name" value="NAD(P)-binding Rossmann-fold domains"/>
    <property type="match status" value="1"/>
</dbReference>
<dbReference type="Gene3D" id="3.40.50.720">
    <property type="entry name" value="NAD(P)-binding Rossmann-like Domain"/>
    <property type="match status" value="1"/>
</dbReference>
<keyword evidence="6 11" id="KW-0326">Glycosidase</keyword>
<dbReference type="PRINTS" id="PR00732">
    <property type="entry name" value="GLHYDRLASE4"/>
</dbReference>
<dbReference type="InterPro" id="IPR015955">
    <property type="entry name" value="Lactate_DH/Glyco_Ohase_4_C"/>
</dbReference>
<dbReference type="GO" id="GO:0050081">
    <property type="term" value="F:maltose-6'-phosphate glucosidase activity"/>
    <property type="evidence" value="ECO:0007669"/>
    <property type="project" value="UniProtKB-EC"/>
</dbReference>
<feature type="binding site" evidence="8">
    <location>
        <position position="287"/>
    </location>
    <ligand>
        <name>substrate</name>
    </ligand>
</feature>
<keyword evidence="9" id="KW-0533">Nickel</keyword>
<dbReference type="InterPro" id="IPR001088">
    <property type="entry name" value="Glyco_hydro_4"/>
</dbReference>
<evidence type="ECO:0000256" key="11">
    <source>
        <dbReference type="RuleBase" id="RU361152"/>
    </source>
</evidence>
<feature type="binding site" evidence="8">
    <location>
        <position position="95"/>
    </location>
    <ligand>
        <name>substrate</name>
    </ligand>
</feature>
<evidence type="ECO:0000259" key="12">
    <source>
        <dbReference type="Pfam" id="PF11975"/>
    </source>
</evidence>
<feature type="binding site" evidence="8">
    <location>
        <position position="150"/>
    </location>
    <ligand>
        <name>substrate</name>
    </ligand>
</feature>
<evidence type="ECO:0000256" key="6">
    <source>
        <dbReference type="ARBA" id="ARBA00023295"/>
    </source>
</evidence>
<feature type="site" description="Increases basicity of active site Tyr" evidence="10">
    <location>
        <position position="111"/>
    </location>
</feature>
<evidence type="ECO:0000256" key="3">
    <source>
        <dbReference type="ARBA" id="ARBA00022801"/>
    </source>
</evidence>
<keyword evidence="2 9" id="KW-0479">Metal-binding</keyword>
<dbReference type="SUPFAM" id="SSF56327">
    <property type="entry name" value="LDH C-terminal domain-like"/>
    <property type="match status" value="1"/>
</dbReference>
<dbReference type="AlphaFoldDB" id="A0A090S7V9"/>
<dbReference type="EMBL" id="BBMR01000014">
    <property type="protein sequence ID" value="GAL22579.1"/>
    <property type="molecule type" value="Genomic_DNA"/>
</dbReference>
<dbReference type="InterPro" id="IPR036291">
    <property type="entry name" value="NAD(P)-bd_dom_sf"/>
</dbReference>
<comment type="cofactor">
    <cofactor evidence="11">
        <name>NAD(+)</name>
        <dbReference type="ChEBI" id="CHEBI:57540"/>
    </cofactor>
    <text evidence="11">Binds 1 NAD(+) per subunit.</text>
</comment>
<evidence type="ECO:0000256" key="5">
    <source>
        <dbReference type="ARBA" id="ARBA00023211"/>
    </source>
</evidence>
<evidence type="ECO:0000256" key="8">
    <source>
        <dbReference type="PIRSR" id="PIRSR601088-2"/>
    </source>
</evidence>
<organism evidence="13 14">
    <name type="scientific">Vibrio maritimus</name>
    <dbReference type="NCBI Taxonomy" id="990268"/>
    <lineage>
        <taxon>Bacteria</taxon>
        <taxon>Pseudomonadati</taxon>
        <taxon>Pseudomonadota</taxon>
        <taxon>Gammaproteobacteria</taxon>
        <taxon>Vibrionales</taxon>
        <taxon>Vibrionaceae</taxon>
        <taxon>Vibrio</taxon>
    </lineage>
</organism>
<keyword evidence="14" id="KW-1185">Reference proteome</keyword>
<reference evidence="13 14" key="1">
    <citation type="submission" date="2014-09" db="EMBL/GenBank/DDBJ databases">
        <title>Vibrio maritimus JCM 19235. (C45) whole genome shotgun sequence.</title>
        <authorList>
            <person name="Sawabe T."/>
            <person name="Meirelles P."/>
            <person name="Nakanishi M."/>
            <person name="Sayaka M."/>
            <person name="Hattori M."/>
            <person name="Ohkuma M."/>
        </authorList>
    </citation>
    <scope>NUCLEOTIDE SEQUENCE [LARGE SCALE GENOMIC DNA]</scope>
    <source>
        <strain evidence="14">JCM19235</strain>
    </source>
</reference>
<sequence>MTKQPQIIAIAGGGSTYTAGIVKALLMKGDDFPIAEIRMYDIDAQRQDNVAVLVDYVVKTHAPHVKLTVTTEPEVAFSHADFVFAQIRVGQYKMRETDEKIPLRHGCVGQETCGAGGLAYGMRTIFPMIELIDHMERFAKDSCWMLNYSNPAAIVADAVHRLRPNARVLNICDMPVAIERNLSNILGVNRYDLDVEYFGLNHYGWFTSIKVDGEEKIPFLRNHIQKFGMLTEEEVENACHSEPSWIKTFKNTQPLMQMFPEYVPNTYLQYYLMADDIVAQSNPEHTRANEVMEGREKKMFEAIEQIKASDGNVEGKFHVGVHGEFIADVAMSMAYDLRQKWLVIIPNNGIIKGLPDDAMVEVPALLGRDKVYPIQVGEVSHFYQGMLQQQLMSEKCLVDAAIEGSYDKALQAFALNKTIPSAKVAKLILDDMIEANKEYWPELK</sequence>
<dbReference type="EC" id="3.2.1.122" evidence="13"/>
<dbReference type="PANTHER" id="PTHR32092:SF14">
    <property type="entry name" value="MALTOSE-6'-PHOSPHATE GLUCOSIDASE"/>
    <property type="match status" value="1"/>
</dbReference>
<dbReference type="STRING" id="990268.JCM19235_3159"/>
<dbReference type="Pfam" id="PF11975">
    <property type="entry name" value="Glyco_hydro_4C"/>
    <property type="match status" value="1"/>
</dbReference>
<dbReference type="Proteomes" id="UP000029228">
    <property type="component" value="Unassembled WGS sequence"/>
</dbReference>
<gene>
    <name evidence="13" type="ORF">JCM19235_3159</name>
</gene>
<evidence type="ECO:0000313" key="14">
    <source>
        <dbReference type="Proteomes" id="UP000029228"/>
    </source>
</evidence>
<dbReference type="GO" id="GO:0046872">
    <property type="term" value="F:metal ion binding"/>
    <property type="evidence" value="ECO:0007669"/>
    <property type="project" value="UniProtKB-KW"/>
</dbReference>
<evidence type="ECO:0000256" key="4">
    <source>
        <dbReference type="ARBA" id="ARBA00023027"/>
    </source>
</evidence>
<keyword evidence="9" id="KW-0408">Iron</keyword>
<keyword evidence="5 9" id="KW-0464">Manganese</keyword>
<feature type="domain" description="Glycosyl hydrolase family 4 C-terminal" evidence="12">
    <location>
        <begin position="197"/>
        <end position="418"/>
    </location>
</feature>
<keyword evidence="4 11" id="KW-0520">NAD</keyword>
<accession>A0A090S7V9</accession>
<dbReference type="PANTHER" id="PTHR32092">
    <property type="entry name" value="6-PHOSPHO-BETA-GLUCOSIDASE-RELATED"/>
    <property type="match status" value="1"/>
</dbReference>
<dbReference type="GO" id="GO:0016616">
    <property type="term" value="F:oxidoreductase activity, acting on the CH-OH group of donors, NAD or NADP as acceptor"/>
    <property type="evidence" value="ECO:0007669"/>
    <property type="project" value="InterPro"/>
</dbReference>
<name>A0A090S7V9_9VIBR</name>
<dbReference type="Gene3D" id="3.90.110.10">
    <property type="entry name" value="Lactate dehydrogenase/glycoside hydrolase, family 4, C-terminal"/>
    <property type="match status" value="1"/>
</dbReference>
<comment type="caution">
    <text evidence="13">The sequence shown here is derived from an EMBL/GenBank/DDBJ whole genome shotgun (WGS) entry which is preliminary data.</text>
</comment>
<dbReference type="OrthoDB" id="9767022at2"/>
<dbReference type="Pfam" id="PF02056">
    <property type="entry name" value="Glyco_hydro_4"/>
    <property type="match status" value="1"/>
</dbReference>
<feature type="active site" description="Proton acceptor" evidence="7">
    <location>
        <position position="267"/>
    </location>
</feature>
<evidence type="ECO:0000256" key="10">
    <source>
        <dbReference type="PIRSR" id="PIRSR601088-4"/>
    </source>
</evidence>